<name>A0A1X2LR83_9MYCO</name>
<proteinExistence type="predicted"/>
<evidence type="ECO:0008006" key="3">
    <source>
        <dbReference type="Google" id="ProtNLM"/>
    </source>
</evidence>
<dbReference type="OrthoDB" id="4726743at2"/>
<comment type="caution">
    <text evidence="1">The sequence shown here is derived from an EMBL/GenBank/DDBJ whole genome shotgun (WGS) entry which is preliminary data.</text>
</comment>
<gene>
    <name evidence="1" type="ORF">B8W66_18145</name>
</gene>
<keyword evidence="2" id="KW-1185">Reference proteome</keyword>
<dbReference type="AlphaFoldDB" id="A0A1X2LR83"/>
<organism evidence="1 2">
    <name type="scientific">Mycobacterium decipiens</name>
    <dbReference type="NCBI Taxonomy" id="1430326"/>
    <lineage>
        <taxon>Bacteria</taxon>
        <taxon>Bacillati</taxon>
        <taxon>Actinomycetota</taxon>
        <taxon>Actinomycetes</taxon>
        <taxon>Mycobacteriales</taxon>
        <taxon>Mycobacteriaceae</taxon>
        <taxon>Mycobacterium</taxon>
    </lineage>
</organism>
<protein>
    <recommendedName>
        <fullName evidence="3">DUF222 domain-containing protein</fullName>
    </recommendedName>
</protein>
<dbReference type="RefSeq" id="WP_085326663.1">
    <property type="nucleotide sequence ID" value="NZ_NCXP01000028.1"/>
</dbReference>
<dbReference type="Proteomes" id="UP000193247">
    <property type="component" value="Unassembled WGS sequence"/>
</dbReference>
<dbReference type="EMBL" id="NCXP01000028">
    <property type="protein sequence ID" value="OSC39071.1"/>
    <property type="molecule type" value="Genomic_DNA"/>
</dbReference>
<evidence type="ECO:0000313" key="2">
    <source>
        <dbReference type="Proteomes" id="UP000193247"/>
    </source>
</evidence>
<reference evidence="1 2" key="1">
    <citation type="submission" date="2017-04" db="EMBL/GenBank/DDBJ databases">
        <title>The new phylogeny of genus Mycobacterium.</title>
        <authorList>
            <person name="Tortoli E."/>
            <person name="Trovato A."/>
            <person name="Cirillo D.M."/>
        </authorList>
    </citation>
    <scope>NUCLEOTIDE SEQUENCE [LARGE SCALE GENOMIC DNA]</scope>
    <source>
        <strain evidence="1 2">TBL 1200985</strain>
    </source>
</reference>
<accession>A0A1X2LR83</accession>
<evidence type="ECO:0000313" key="1">
    <source>
        <dbReference type="EMBL" id="OSC39071.1"/>
    </source>
</evidence>
<sequence length="103" mass="11517">MTIELSPRVPERERPGDFHSLAAEQLDLNDAITELILRLMDHRDRWAICALGLRDAAERERASAIIEHLQRAVRAGGPAVLNPLRHASYAAHLDDPGLPRRLA</sequence>